<feature type="non-terminal residue" evidence="20">
    <location>
        <position position="1"/>
    </location>
</feature>
<keyword evidence="3" id="KW-0723">Serine/threonine-protein kinase</keyword>
<dbReference type="PROSITE" id="PS50011">
    <property type="entry name" value="PROTEIN_KINASE_DOM"/>
    <property type="match status" value="2"/>
</dbReference>
<comment type="catalytic activity">
    <reaction evidence="16">
        <text>L-threonyl-[protein] + ATP = O-phospho-L-threonyl-[protein] + ADP + H(+)</text>
        <dbReference type="Rhea" id="RHEA:46608"/>
        <dbReference type="Rhea" id="RHEA-COMP:11060"/>
        <dbReference type="Rhea" id="RHEA-COMP:11605"/>
        <dbReference type="ChEBI" id="CHEBI:15378"/>
        <dbReference type="ChEBI" id="CHEBI:30013"/>
        <dbReference type="ChEBI" id="CHEBI:30616"/>
        <dbReference type="ChEBI" id="CHEBI:61977"/>
        <dbReference type="ChEBI" id="CHEBI:456216"/>
        <dbReference type="EC" id="2.7.11.1"/>
    </reaction>
</comment>
<dbReference type="AlphaFoldDB" id="A0AAN8ZC67"/>
<keyword evidence="5" id="KW-0808">Transferase</keyword>
<evidence type="ECO:0000256" key="6">
    <source>
        <dbReference type="ARBA" id="ARBA00022692"/>
    </source>
</evidence>
<dbReference type="Pfam" id="PF11721">
    <property type="entry name" value="Malectin"/>
    <property type="match status" value="1"/>
</dbReference>
<feature type="transmembrane region" description="Helical" evidence="18">
    <location>
        <begin position="684"/>
        <end position="708"/>
    </location>
</feature>
<dbReference type="InterPro" id="IPR051824">
    <property type="entry name" value="LRR_Rcpt-Like_S/T_Kinase"/>
</dbReference>
<keyword evidence="11" id="KW-0067">ATP-binding</keyword>
<keyword evidence="9" id="KW-0547">Nucleotide-binding</keyword>
<comment type="subcellular location">
    <subcellularLocation>
        <location evidence="1">Membrane</location>
        <topology evidence="1">Single-pass type I membrane protein</topology>
    </subcellularLocation>
</comment>
<dbReference type="InterPro" id="IPR000719">
    <property type="entry name" value="Prot_kinase_dom"/>
</dbReference>
<dbReference type="GO" id="GO:0004674">
    <property type="term" value="F:protein serine/threonine kinase activity"/>
    <property type="evidence" value="ECO:0007669"/>
    <property type="project" value="UniProtKB-KW"/>
</dbReference>
<keyword evidence="6 18" id="KW-0812">Transmembrane</keyword>
<evidence type="ECO:0000256" key="5">
    <source>
        <dbReference type="ARBA" id="ARBA00022679"/>
    </source>
</evidence>
<evidence type="ECO:0000256" key="11">
    <source>
        <dbReference type="ARBA" id="ARBA00022840"/>
    </source>
</evidence>
<dbReference type="PANTHER" id="PTHR48006:SF66">
    <property type="entry name" value="PROTEIN KINASE DOMAIN-CONTAINING PROTEIN"/>
    <property type="match status" value="1"/>
</dbReference>
<keyword evidence="7" id="KW-0732">Signal</keyword>
<dbReference type="GO" id="GO:0005524">
    <property type="term" value="F:ATP binding"/>
    <property type="evidence" value="ECO:0007669"/>
    <property type="project" value="UniProtKB-KW"/>
</dbReference>
<dbReference type="Proteomes" id="UP001370490">
    <property type="component" value="Unassembled WGS sequence"/>
</dbReference>
<gene>
    <name evidence="20" type="ORF">RJ641_002430</name>
</gene>
<name>A0AAN8ZC67_9MAGN</name>
<evidence type="ECO:0000256" key="12">
    <source>
        <dbReference type="ARBA" id="ARBA00022989"/>
    </source>
</evidence>
<evidence type="ECO:0000313" key="20">
    <source>
        <dbReference type="EMBL" id="KAK6932806.1"/>
    </source>
</evidence>
<dbReference type="Gene3D" id="2.60.120.430">
    <property type="entry name" value="Galactose-binding lectin"/>
    <property type="match status" value="1"/>
</dbReference>
<keyword evidence="13 18" id="KW-0472">Membrane</keyword>
<keyword evidence="14" id="KW-0675">Receptor</keyword>
<keyword evidence="21" id="KW-1185">Reference proteome</keyword>
<comment type="caution">
    <text evidence="20">The sequence shown here is derived from an EMBL/GenBank/DDBJ whole genome shotgun (WGS) entry which is preliminary data.</text>
</comment>
<comment type="catalytic activity">
    <reaction evidence="17">
        <text>L-seryl-[protein] + ATP = O-phospho-L-seryl-[protein] + ADP + H(+)</text>
        <dbReference type="Rhea" id="RHEA:17989"/>
        <dbReference type="Rhea" id="RHEA-COMP:9863"/>
        <dbReference type="Rhea" id="RHEA-COMP:11604"/>
        <dbReference type="ChEBI" id="CHEBI:15378"/>
        <dbReference type="ChEBI" id="CHEBI:29999"/>
        <dbReference type="ChEBI" id="CHEBI:30616"/>
        <dbReference type="ChEBI" id="CHEBI:83421"/>
        <dbReference type="ChEBI" id="CHEBI:456216"/>
        <dbReference type="EC" id="2.7.11.1"/>
    </reaction>
</comment>
<dbReference type="InterPro" id="IPR011009">
    <property type="entry name" value="Kinase-like_dom_sf"/>
</dbReference>
<evidence type="ECO:0000256" key="15">
    <source>
        <dbReference type="ARBA" id="ARBA00023180"/>
    </source>
</evidence>
<dbReference type="FunFam" id="1.10.510.10:FF:001023">
    <property type="entry name" value="Os07g0541700 protein"/>
    <property type="match status" value="1"/>
</dbReference>
<dbReference type="Pfam" id="PF07714">
    <property type="entry name" value="PK_Tyr_Ser-Thr"/>
    <property type="match status" value="2"/>
</dbReference>
<evidence type="ECO:0000256" key="16">
    <source>
        <dbReference type="ARBA" id="ARBA00047899"/>
    </source>
</evidence>
<evidence type="ECO:0000256" key="17">
    <source>
        <dbReference type="ARBA" id="ARBA00048679"/>
    </source>
</evidence>
<organism evidence="20 21">
    <name type="scientific">Dillenia turbinata</name>
    <dbReference type="NCBI Taxonomy" id="194707"/>
    <lineage>
        <taxon>Eukaryota</taxon>
        <taxon>Viridiplantae</taxon>
        <taxon>Streptophyta</taxon>
        <taxon>Embryophyta</taxon>
        <taxon>Tracheophyta</taxon>
        <taxon>Spermatophyta</taxon>
        <taxon>Magnoliopsida</taxon>
        <taxon>eudicotyledons</taxon>
        <taxon>Gunneridae</taxon>
        <taxon>Pentapetalae</taxon>
        <taxon>Dilleniales</taxon>
        <taxon>Dilleniaceae</taxon>
        <taxon>Dillenia</taxon>
    </lineage>
</organism>
<dbReference type="FunFam" id="3.30.200.20:FF:000217">
    <property type="entry name" value="probable LRR receptor-like serine/threonine-protein kinase At1g53430"/>
    <property type="match status" value="1"/>
</dbReference>
<evidence type="ECO:0000256" key="9">
    <source>
        <dbReference type="ARBA" id="ARBA00022741"/>
    </source>
</evidence>
<evidence type="ECO:0000313" key="21">
    <source>
        <dbReference type="Proteomes" id="UP001370490"/>
    </source>
</evidence>
<dbReference type="PROSITE" id="PS00108">
    <property type="entry name" value="PROTEIN_KINASE_ST"/>
    <property type="match status" value="1"/>
</dbReference>
<protein>
    <recommendedName>
        <fullName evidence="2">non-specific serine/threonine protein kinase</fullName>
        <ecNumber evidence="2">2.7.11.1</ecNumber>
    </recommendedName>
</protein>
<feature type="transmembrane region" description="Helical" evidence="18">
    <location>
        <begin position="273"/>
        <end position="294"/>
    </location>
</feature>
<evidence type="ECO:0000256" key="2">
    <source>
        <dbReference type="ARBA" id="ARBA00012513"/>
    </source>
</evidence>
<evidence type="ECO:0000256" key="14">
    <source>
        <dbReference type="ARBA" id="ARBA00023170"/>
    </source>
</evidence>
<proteinExistence type="predicted"/>
<evidence type="ECO:0000256" key="18">
    <source>
        <dbReference type="SAM" id="Phobius"/>
    </source>
</evidence>
<dbReference type="InterPro" id="IPR032675">
    <property type="entry name" value="LRR_dom_sf"/>
</dbReference>
<evidence type="ECO:0000256" key="7">
    <source>
        <dbReference type="ARBA" id="ARBA00022729"/>
    </source>
</evidence>
<evidence type="ECO:0000256" key="1">
    <source>
        <dbReference type="ARBA" id="ARBA00004479"/>
    </source>
</evidence>
<dbReference type="SUPFAM" id="SSF52058">
    <property type="entry name" value="L domain-like"/>
    <property type="match status" value="1"/>
</dbReference>
<dbReference type="InterPro" id="IPR008271">
    <property type="entry name" value="Ser/Thr_kinase_AS"/>
</dbReference>
<dbReference type="PANTHER" id="PTHR48006">
    <property type="entry name" value="LEUCINE-RICH REPEAT-CONTAINING PROTEIN DDB_G0281931-RELATED"/>
    <property type="match status" value="1"/>
</dbReference>
<dbReference type="InterPro" id="IPR021720">
    <property type="entry name" value="Malectin_dom"/>
</dbReference>
<dbReference type="Gene3D" id="3.80.10.10">
    <property type="entry name" value="Ribonuclease Inhibitor"/>
    <property type="match status" value="1"/>
</dbReference>
<keyword evidence="4" id="KW-0597">Phosphoprotein</keyword>
<dbReference type="Gene3D" id="1.10.510.10">
    <property type="entry name" value="Transferase(Phosphotransferase) domain 1"/>
    <property type="match status" value="2"/>
</dbReference>
<dbReference type="EC" id="2.7.11.1" evidence="2"/>
<evidence type="ECO:0000256" key="13">
    <source>
        <dbReference type="ARBA" id="ARBA00023136"/>
    </source>
</evidence>
<evidence type="ECO:0000256" key="10">
    <source>
        <dbReference type="ARBA" id="ARBA00022777"/>
    </source>
</evidence>
<dbReference type="InterPro" id="IPR001245">
    <property type="entry name" value="Ser-Thr/Tyr_kinase_cat_dom"/>
</dbReference>
<evidence type="ECO:0000256" key="8">
    <source>
        <dbReference type="ARBA" id="ARBA00022737"/>
    </source>
</evidence>
<accession>A0AAN8ZC67</accession>
<keyword evidence="10" id="KW-0418">Kinase</keyword>
<feature type="domain" description="Protein kinase" evidence="19">
    <location>
        <begin position="735"/>
        <end position="922"/>
    </location>
</feature>
<dbReference type="GO" id="GO:0016020">
    <property type="term" value="C:membrane"/>
    <property type="evidence" value="ECO:0007669"/>
    <property type="project" value="UniProtKB-SubCell"/>
</dbReference>
<dbReference type="SUPFAM" id="SSF56112">
    <property type="entry name" value="Protein kinase-like (PK-like)"/>
    <property type="match status" value="2"/>
</dbReference>
<keyword evidence="15" id="KW-0325">Glycoprotein</keyword>
<evidence type="ECO:0000259" key="19">
    <source>
        <dbReference type="PROSITE" id="PS50011"/>
    </source>
</evidence>
<dbReference type="EMBL" id="JBAMMX010000010">
    <property type="protein sequence ID" value="KAK6932806.1"/>
    <property type="molecule type" value="Genomic_DNA"/>
</dbReference>
<keyword evidence="12 18" id="KW-1133">Transmembrane helix</keyword>
<sequence>ICSSNQFAETLPKTFAELKGITDFRISDNNFSGTIPDYVGNWTRMNRLYLSGNMFAGKVPDSFTKYKSFHINCGGPNVDINGKHGNTFYEGDAYAASGPSKVYVRENWGFSSTGDTMDDNDLLTDIADILIYSNCNPELYGTARTFPLLITCYGFCLENGNYTVILHLAKILFTDDEAYGSLGDRIFDIYIQNGFIFRGKLIEKEFNIKDEANGIGLPLKKPYNANVTDNTLEIRLYWAAKGSTCIPRRGIYGSLTSAISVCHIQIQGKKSKIPIAIGVGCAILFLTNLVLAAIRWKFFQNRRAEAKGGELIRRRFKAKFVTSSFNLRQLKASTQNFDPKNRTREGPETSCLRLDWATRQKICLGIARGRTFLHEESPLKIVHRDLKATNVPLDKDLNAKISDFGLAKLNEEENTHISTQIARTVGYMAPEYAFWGYLTEKADVYSFGIVALEIVSGKKYSSFRPNNECICLLDWKGALLELVDPILGTNFKEEEAERMIKVALLCTTVSPSVRPHTSQASSVLEGKTTVEEVISEPGIYGDDSRFKPIREHYMKMRSKKSNQGNATVLSSEEIDYSFDISSRTTFMKALREIGLTLGAKDVNLAWTQCQLEMLVITLDYETGDDTNNTLLCDCSFDSNNTCHVTSVYLKSLSLSGTLLPQLINLPYLENCSKLHCEVKGKASIVPLVIGICTSTVWLLFLICGLIYWKRRSAGSDELPKGSFTLRQLKAPTINFGNKNKIGVCGFGSVYQDGTVVAVKQLSSKSKQGNREFMNEIGIISGLQHPNLVKLYGGCIEGNQLPLVYEYMENNSLAHAFFGSSELELNWAARQKICVGLATGLAFLHGESQLSIVHCDIKATNVLLDGDLNAKISDFRLAKWNEEENTHISTRIAGTRIHCSRYSLWGYLTDEADVYSFGVVALE</sequence>
<dbReference type="FunFam" id="1.10.510.10:FF:000044">
    <property type="entry name" value="Putative LRR receptor-like serine/threonine-protein kinase"/>
    <property type="match status" value="1"/>
</dbReference>
<dbReference type="Gene3D" id="3.30.200.20">
    <property type="entry name" value="Phosphorylase Kinase, domain 1"/>
    <property type="match status" value="1"/>
</dbReference>
<feature type="domain" description="Protein kinase" evidence="19">
    <location>
        <begin position="171"/>
        <end position="534"/>
    </location>
</feature>
<evidence type="ECO:0000256" key="3">
    <source>
        <dbReference type="ARBA" id="ARBA00022527"/>
    </source>
</evidence>
<evidence type="ECO:0000256" key="4">
    <source>
        <dbReference type="ARBA" id="ARBA00022553"/>
    </source>
</evidence>
<dbReference type="SMART" id="SM00220">
    <property type="entry name" value="S_TKc"/>
    <property type="match status" value="1"/>
</dbReference>
<keyword evidence="8" id="KW-0677">Repeat</keyword>
<reference evidence="20 21" key="1">
    <citation type="submission" date="2023-12" db="EMBL/GenBank/DDBJ databases">
        <title>A high-quality genome assembly for Dillenia turbinata (Dilleniales).</title>
        <authorList>
            <person name="Chanderbali A."/>
        </authorList>
    </citation>
    <scope>NUCLEOTIDE SEQUENCE [LARGE SCALE GENOMIC DNA]</scope>
    <source>
        <strain evidence="20">LSX21</strain>
        <tissue evidence="20">Leaf</tissue>
    </source>
</reference>